<reference evidence="1 2" key="1">
    <citation type="submission" date="2016-08" db="EMBL/GenBank/DDBJ databases">
        <title>Analysis of Carbohydrate Active Enzymes in Thermogemmatispora T81 Reveals Carbohydrate Degradation Ability.</title>
        <authorList>
            <person name="Tomazini A."/>
            <person name="Lal S."/>
            <person name="Stott M."/>
            <person name="Henrissat B."/>
            <person name="Polikarpov I."/>
            <person name="Sparling R."/>
            <person name="Levin D.B."/>
        </authorList>
    </citation>
    <scope>NUCLEOTIDE SEQUENCE [LARGE SCALE GENOMIC DNA]</scope>
    <source>
        <strain evidence="1 2">T81</strain>
    </source>
</reference>
<sequence>MSALLWREEGRQPGGQHWLTGCPAFQLPTSQAIDPVRLVGSPPFCPAAVPAAAIDQARQLSP</sequence>
<comment type="caution">
    <text evidence="1">The sequence shown here is derived from an EMBL/GenBank/DDBJ whole genome shotgun (WGS) entry which is preliminary data.</text>
</comment>
<evidence type="ECO:0000313" key="1">
    <source>
        <dbReference type="EMBL" id="RAQ94617.1"/>
    </source>
</evidence>
<dbReference type="PROSITE" id="PS51257">
    <property type="entry name" value="PROKAR_LIPOPROTEIN"/>
    <property type="match status" value="1"/>
</dbReference>
<protein>
    <submittedName>
        <fullName evidence="1">Uncharacterized protein</fullName>
    </submittedName>
</protein>
<evidence type="ECO:0000313" key="2">
    <source>
        <dbReference type="Proteomes" id="UP000248706"/>
    </source>
</evidence>
<dbReference type="Proteomes" id="UP000248706">
    <property type="component" value="Unassembled WGS sequence"/>
</dbReference>
<dbReference type="AlphaFoldDB" id="A0A328VAH1"/>
<accession>A0A328VAH1</accession>
<dbReference type="EMBL" id="MCIF01000002">
    <property type="protein sequence ID" value="RAQ94617.1"/>
    <property type="molecule type" value="Genomic_DNA"/>
</dbReference>
<name>A0A328VAH1_9CHLR</name>
<keyword evidence="2" id="KW-1185">Reference proteome</keyword>
<gene>
    <name evidence="1" type="ORF">A4R35_03660</name>
</gene>
<organism evidence="1 2">
    <name type="scientific">Thermogemmatispora tikiterensis</name>
    <dbReference type="NCBI Taxonomy" id="1825093"/>
    <lineage>
        <taxon>Bacteria</taxon>
        <taxon>Bacillati</taxon>
        <taxon>Chloroflexota</taxon>
        <taxon>Ktedonobacteria</taxon>
        <taxon>Thermogemmatisporales</taxon>
        <taxon>Thermogemmatisporaceae</taxon>
        <taxon>Thermogemmatispora</taxon>
    </lineage>
</organism>
<proteinExistence type="predicted"/>